<dbReference type="GO" id="GO:0005886">
    <property type="term" value="C:plasma membrane"/>
    <property type="evidence" value="ECO:0007669"/>
    <property type="project" value="TreeGrafter"/>
</dbReference>
<feature type="transmembrane region" description="Helical" evidence="8">
    <location>
        <begin position="40"/>
        <end position="62"/>
    </location>
</feature>
<gene>
    <name evidence="9" type="ORF">HCT48_08365</name>
</gene>
<dbReference type="PANTHER" id="PTHR43829">
    <property type="entry name" value="AQUAPORIN OR AQUAGLYCEROPORIN RELATED"/>
    <property type="match status" value="1"/>
</dbReference>
<proteinExistence type="inferred from homology"/>
<keyword evidence="5 8" id="KW-1133">Transmembrane helix</keyword>
<dbReference type="InterPro" id="IPR023271">
    <property type="entry name" value="Aquaporin-like"/>
</dbReference>
<evidence type="ECO:0000256" key="1">
    <source>
        <dbReference type="ARBA" id="ARBA00004141"/>
    </source>
</evidence>
<evidence type="ECO:0000256" key="5">
    <source>
        <dbReference type="ARBA" id="ARBA00022989"/>
    </source>
</evidence>
<dbReference type="InterPro" id="IPR050363">
    <property type="entry name" value="MIP/Aquaporin"/>
</dbReference>
<name>A0A968L0D0_9SPIO</name>
<dbReference type="SUPFAM" id="SSF81338">
    <property type="entry name" value="Aquaporin-like"/>
    <property type="match status" value="1"/>
</dbReference>
<dbReference type="PANTHER" id="PTHR43829:SF9">
    <property type="entry name" value="AQUAPORIN-9"/>
    <property type="match status" value="1"/>
</dbReference>
<protein>
    <submittedName>
        <fullName evidence="9">Aquaporin family protein</fullName>
    </submittedName>
</protein>
<evidence type="ECO:0000313" key="10">
    <source>
        <dbReference type="Proteomes" id="UP000778951"/>
    </source>
</evidence>
<dbReference type="Pfam" id="PF00230">
    <property type="entry name" value="MIP"/>
    <property type="match status" value="1"/>
</dbReference>
<comment type="caution">
    <text evidence="9">The sequence shown here is derived from an EMBL/GenBank/DDBJ whole genome shotgun (WGS) entry which is preliminary data.</text>
</comment>
<evidence type="ECO:0000256" key="6">
    <source>
        <dbReference type="ARBA" id="ARBA00023136"/>
    </source>
</evidence>
<keyword evidence="3 7" id="KW-0813">Transport</keyword>
<comment type="subcellular location">
    <subcellularLocation>
        <location evidence="1">Membrane</location>
        <topology evidence="1">Multi-pass membrane protein</topology>
    </subcellularLocation>
</comment>
<organism evidence="9 10">
    <name type="scientific">Entomospira culicis</name>
    <dbReference type="NCBI Taxonomy" id="2719989"/>
    <lineage>
        <taxon>Bacteria</taxon>
        <taxon>Pseudomonadati</taxon>
        <taxon>Spirochaetota</taxon>
        <taxon>Spirochaetia</taxon>
        <taxon>Spirochaetales</taxon>
        <taxon>Spirochaetaceae</taxon>
        <taxon>Entomospira</taxon>
    </lineage>
</organism>
<feature type="transmembrane region" description="Helical" evidence="8">
    <location>
        <begin position="161"/>
        <end position="182"/>
    </location>
</feature>
<dbReference type="InterPro" id="IPR022357">
    <property type="entry name" value="MIP_CS"/>
</dbReference>
<keyword evidence="4 7" id="KW-0812">Transmembrane</keyword>
<dbReference type="Proteomes" id="UP000778951">
    <property type="component" value="Unassembled WGS sequence"/>
</dbReference>
<evidence type="ECO:0000256" key="8">
    <source>
        <dbReference type="SAM" id="Phobius"/>
    </source>
</evidence>
<accession>A0A968L0D0</accession>
<sequence length="236" mass="25322">MTNIMLGEFLGTAIILLFGNGTNAANTLNKSFAKGTGWVFIAFGWGLGVFAGIVVSNPLSGAHLNPAVSLAMLMQQAISLPEFVIYFGAQLMGAIFGSWLVYQLYYDHFTASLENKSLGGVFFTNAASANTMRNLLSEVVGTFILVLFILNTAHDTSASSLFVPFLIVGIGIALGSLTGYAINPVRDLGPRLMYTFTRLSGHCKDTNWSYAWIPIIGPLLGAGLATLVYQFMVTLL</sequence>
<dbReference type="InterPro" id="IPR000425">
    <property type="entry name" value="MIP"/>
</dbReference>
<feature type="transmembrane region" description="Helical" evidence="8">
    <location>
        <begin position="83"/>
        <end position="105"/>
    </location>
</feature>
<evidence type="ECO:0000256" key="2">
    <source>
        <dbReference type="ARBA" id="ARBA00006175"/>
    </source>
</evidence>
<dbReference type="RefSeq" id="WP_167696552.1">
    <property type="nucleotide sequence ID" value="NZ_CP118184.1"/>
</dbReference>
<dbReference type="AlphaFoldDB" id="A0A968L0D0"/>
<evidence type="ECO:0000256" key="3">
    <source>
        <dbReference type="ARBA" id="ARBA00022448"/>
    </source>
</evidence>
<evidence type="ECO:0000313" key="9">
    <source>
        <dbReference type="EMBL" id="NIZ70221.1"/>
    </source>
</evidence>
<comment type="similarity">
    <text evidence="2 7">Belongs to the MIP/aquaporin (TC 1.A.8) family.</text>
</comment>
<evidence type="ECO:0000256" key="7">
    <source>
        <dbReference type="RuleBase" id="RU000477"/>
    </source>
</evidence>
<feature type="transmembrane region" description="Helical" evidence="8">
    <location>
        <begin position="210"/>
        <end position="232"/>
    </location>
</feature>
<reference evidence="9" key="1">
    <citation type="submission" date="2020-03" db="EMBL/GenBank/DDBJ databases">
        <title>Spirochaetal bacteria isolated from arthropods constitute a novel genus Entomospira genus novum within the order Spirochaetales.</title>
        <authorList>
            <person name="Grana-Miraglia L."/>
            <person name="Sikutova S."/>
            <person name="Fingerle V."/>
            <person name="Sing A."/>
            <person name="Castillo-Ramirez S."/>
            <person name="Margos G."/>
            <person name="Rudolf I."/>
        </authorList>
    </citation>
    <scope>NUCLEOTIDE SEQUENCE</scope>
    <source>
        <strain evidence="9">BR149</strain>
    </source>
</reference>
<keyword evidence="6 8" id="KW-0472">Membrane</keyword>
<dbReference type="EMBL" id="JAATLM010000004">
    <property type="protein sequence ID" value="NIZ70221.1"/>
    <property type="molecule type" value="Genomic_DNA"/>
</dbReference>
<dbReference type="PROSITE" id="PS00221">
    <property type="entry name" value="MIP"/>
    <property type="match status" value="1"/>
</dbReference>
<evidence type="ECO:0000256" key="4">
    <source>
        <dbReference type="ARBA" id="ARBA00022692"/>
    </source>
</evidence>
<feature type="transmembrane region" description="Helical" evidence="8">
    <location>
        <begin position="135"/>
        <end position="154"/>
    </location>
</feature>
<dbReference type="PRINTS" id="PR00783">
    <property type="entry name" value="MINTRINSICP"/>
</dbReference>
<dbReference type="GO" id="GO:0015254">
    <property type="term" value="F:glycerol channel activity"/>
    <property type="evidence" value="ECO:0007669"/>
    <property type="project" value="TreeGrafter"/>
</dbReference>
<dbReference type="Gene3D" id="1.20.1080.10">
    <property type="entry name" value="Glycerol uptake facilitator protein"/>
    <property type="match status" value="1"/>
</dbReference>
<keyword evidence="10" id="KW-1185">Reference proteome</keyword>